<dbReference type="PANTHER" id="PTHR12706:SF30">
    <property type="entry name" value="PROTEIN STRAWBERRY NOTCH-RELATED"/>
    <property type="match status" value="1"/>
</dbReference>
<name>A0ABP1R6A4_9HEXA</name>
<keyword evidence="3" id="KW-1185">Reference proteome</keyword>
<organism evidence="2 3">
    <name type="scientific">Orchesella dallaii</name>
    <dbReference type="NCBI Taxonomy" id="48710"/>
    <lineage>
        <taxon>Eukaryota</taxon>
        <taxon>Metazoa</taxon>
        <taxon>Ecdysozoa</taxon>
        <taxon>Arthropoda</taxon>
        <taxon>Hexapoda</taxon>
        <taxon>Collembola</taxon>
        <taxon>Entomobryomorpha</taxon>
        <taxon>Entomobryoidea</taxon>
        <taxon>Orchesellidae</taxon>
        <taxon>Orchesellinae</taxon>
        <taxon>Orchesella</taxon>
    </lineage>
</organism>
<sequence>MDGYVFDPVASYDDDETQTDASISSKETMKFANYKPAFVDIGDPHPYPLCEGSVLSCVQPPPITYVLKMNPKFYRRDNPSSQAHLSDAQLEAIIYALQSHEKMITSYTLLNLSTAEYRQGFFLGDGTGTGKSRVLAGIIYESQLCGIKRTVYITACNLLFATVKEEIQAFLPDENFIDLNSSSKVNAELDGIMFLTYYNLSVDGKLLLLKEWMGEDFDGLIIFDEAHKAKGAFNAIRPSTAGVTVDDLQIRNPKARVVYSSATGASEPFHLLYMSRLGIVGPYSAYKTKDEFSGQIDRMGVVALELVAAELKMKGVFVSRMVSLENIDVFINEVSARESFKHVYHRCSQMWLLLIRYVNMKKHLIKAAKAEENLDLNFNNKIGILHSGVQNFFAALILSSKVYLAAKLTRASLSDDKSVIIGIQSTGESRFTPFEKEKWNKGRPYSYAAATLRHTLEKLGIRVGCPKLYLKTGEVKRIGDWNDNDEEEYNVRKVDEAFDEYEEDVAFGVRSSKKARTDDSGMVGWPSYSVGSYWMEVSTPDTMTWSFGEVARNITADGLAKMFHELSPLLPINALDELGARIGVEDIAEGAMCKGQAKASPLDECLYDNICSDVGVASYNEAIVKLSKDQHLRELLNLVQMVEIGTNKSYYTRTNDEMICRSFNRMLLLPLDIQKQFLQLLYDGIRESRVINYSPLIEIPGKLTSIRLKTCEEFEMAADTSIELYTFTISRVANLAFIKDIVANLNLPYRLYINGTESMLAYQSNADNWIAYYPYTKSSHCISSRELDRWKLVEDPELFYYNWNYLVEKLEENPSCLHMAKGIYCKKSCMFKWGVRDIVIISGYTSFLLQKLPIHLKWKLRMAKAVFGDKKITKKCIGILLDTDKQDDIVDFIKANFEEC</sequence>
<dbReference type="PANTHER" id="PTHR12706">
    <property type="entry name" value="STRAWBERRY NOTCH-RELATED"/>
    <property type="match status" value="1"/>
</dbReference>
<proteinExistence type="predicted"/>
<dbReference type="InterPro" id="IPR026741">
    <property type="entry name" value="SNO"/>
</dbReference>
<dbReference type="InterPro" id="IPR014001">
    <property type="entry name" value="Helicase_ATP-bd"/>
</dbReference>
<dbReference type="Gene3D" id="3.40.50.300">
    <property type="entry name" value="P-loop containing nucleotide triphosphate hydrolases"/>
    <property type="match status" value="1"/>
</dbReference>
<reference evidence="2 3" key="1">
    <citation type="submission" date="2024-08" db="EMBL/GenBank/DDBJ databases">
        <authorList>
            <person name="Cucini C."/>
            <person name="Frati F."/>
        </authorList>
    </citation>
    <scope>NUCLEOTIDE SEQUENCE [LARGE SCALE GENOMIC DNA]</scope>
</reference>
<dbReference type="SUPFAM" id="SSF52540">
    <property type="entry name" value="P-loop containing nucleoside triphosphate hydrolases"/>
    <property type="match status" value="1"/>
</dbReference>
<dbReference type="InterPro" id="IPR039187">
    <property type="entry name" value="SNO_AAA"/>
</dbReference>
<evidence type="ECO:0000313" key="3">
    <source>
        <dbReference type="Proteomes" id="UP001642540"/>
    </source>
</evidence>
<gene>
    <name evidence="2" type="ORF">ODALV1_LOCUS19030</name>
</gene>
<comment type="caution">
    <text evidence="2">The sequence shown here is derived from an EMBL/GenBank/DDBJ whole genome shotgun (WGS) entry which is preliminary data.</text>
</comment>
<dbReference type="SMART" id="SM00487">
    <property type="entry name" value="DEXDc"/>
    <property type="match status" value="1"/>
</dbReference>
<feature type="domain" description="Helicase ATP-binding" evidence="1">
    <location>
        <begin position="112"/>
        <end position="263"/>
    </location>
</feature>
<evidence type="ECO:0000313" key="2">
    <source>
        <dbReference type="EMBL" id="CAL8120595.1"/>
    </source>
</evidence>
<dbReference type="InterPro" id="IPR027417">
    <property type="entry name" value="P-loop_NTPase"/>
</dbReference>
<accession>A0ABP1R6A4</accession>
<evidence type="ECO:0000259" key="1">
    <source>
        <dbReference type="PROSITE" id="PS51192"/>
    </source>
</evidence>
<dbReference type="PROSITE" id="PS51192">
    <property type="entry name" value="HELICASE_ATP_BIND_1"/>
    <property type="match status" value="1"/>
</dbReference>
<protein>
    <recommendedName>
        <fullName evidence="1">Helicase ATP-binding domain-containing protein</fullName>
    </recommendedName>
</protein>
<dbReference type="EMBL" id="CAXLJM020000062">
    <property type="protein sequence ID" value="CAL8120595.1"/>
    <property type="molecule type" value="Genomic_DNA"/>
</dbReference>
<dbReference type="Pfam" id="PF13872">
    <property type="entry name" value="AAA_34"/>
    <property type="match status" value="1"/>
</dbReference>
<dbReference type="Proteomes" id="UP001642540">
    <property type="component" value="Unassembled WGS sequence"/>
</dbReference>